<feature type="compositionally biased region" description="Polar residues" evidence="1">
    <location>
        <begin position="76"/>
        <end position="94"/>
    </location>
</feature>
<keyword evidence="3" id="KW-1185">Reference proteome</keyword>
<comment type="caution">
    <text evidence="2">The sequence shown here is derived from an EMBL/GenBank/DDBJ whole genome shotgun (WGS) entry which is preliminary data.</text>
</comment>
<evidence type="ECO:0000313" key="3">
    <source>
        <dbReference type="Proteomes" id="UP000631114"/>
    </source>
</evidence>
<sequence>MEAGVKKKQAEEVEKAKELEALVLEEEKRKYDPALLEVKVRLDALEEAVKGIAVEPKKPSASELTKDQENTEKENLQTVTSKFESKSQDSTTVASDRCRDLSSGSSKPDPSEKQVTGPNPAINDQIGLQKGKS</sequence>
<protein>
    <submittedName>
        <fullName evidence="2">Uncharacterized protein</fullName>
    </submittedName>
</protein>
<proteinExistence type="predicted"/>
<name>A0A835M7C7_9MAGN</name>
<feature type="compositionally biased region" description="Polar residues" evidence="1">
    <location>
        <begin position="102"/>
        <end position="117"/>
    </location>
</feature>
<dbReference type="AlphaFoldDB" id="A0A835M7C7"/>
<dbReference type="OrthoDB" id="2021107at2759"/>
<gene>
    <name evidence="2" type="ORF">IFM89_008221</name>
</gene>
<feature type="region of interest" description="Disordered" evidence="1">
    <location>
        <begin position="56"/>
        <end position="133"/>
    </location>
</feature>
<dbReference type="PANTHER" id="PTHR36339">
    <property type="entry name" value="F23A5.5"/>
    <property type="match status" value="1"/>
</dbReference>
<dbReference type="EMBL" id="JADFTS010000003">
    <property type="protein sequence ID" value="KAF9613391.1"/>
    <property type="molecule type" value="Genomic_DNA"/>
</dbReference>
<evidence type="ECO:0000313" key="2">
    <source>
        <dbReference type="EMBL" id="KAF9613391.1"/>
    </source>
</evidence>
<organism evidence="2 3">
    <name type="scientific">Coptis chinensis</name>
    <dbReference type="NCBI Taxonomy" id="261450"/>
    <lineage>
        <taxon>Eukaryota</taxon>
        <taxon>Viridiplantae</taxon>
        <taxon>Streptophyta</taxon>
        <taxon>Embryophyta</taxon>
        <taxon>Tracheophyta</taxon>
        <taxon>Spermatophyta</taxon>
        <taxon>Magnoliopsida</taxon>
        <taxon>Ranunculales</taxon>
        <taxon>Ranunculaceae</taxon>
        <taxon>Coptidoideae</taxon>
        <taxon>Coptis</taxon>
    </lineage>
</organism>
<reference evidence="2 3" key="1">
    <citation type="submission" date="2020-10" db="EMBL/GenBank/DDBJ databases">
        <title>The Coptis chinensis genome and diversification of protoberbering-type alkaloids.</title>
        <authorList>
            <person name="Wang B."/>
            <person name="Shu S."/>
            <person name="Song C."/>
            <person name="Liu Y."/>
        </authorList>
    </citation>
    <scope>NUCLEOTIDE SEQUENCE [LARGE SCALE GENOMIC DNA]</scope>
    <source>
        <strain evidence="2">HL-2020</strain>
        <tissue evidence="2">Leaf</tissue>
    </source>
</reference>
<evidence type="ECO:0000256" key="1">
    <source>
        <dbReference type="SAM" id="MobiDB-lite"/>
    </source>
</evidence>
<dbReference type="PANTHER" id="PTHR36339:SF2">
    <property type="entry name" value="F23A5.5"/>
    <property type="match status" value="1"/>
</dbReference>
<feature type="compositionally biased region" description="Basic and acidic residues" evidence="1">
    <location>
        <begin position="56"/>
        <end position="75"/>
    </location>
</feature>
<dbReference type="Proteomes" id="UP000631114">
    <property type="component" value="Unassembled WGS sequence"/>
</dbReference>
<accession>A0A835M7C7</accession>